<dbReference type="AlphaFoldDB" id="A0A447IK81"/>
<evidence type="ECO:0000313" key="2">
    <source>
        <dbReference type="EMBL" id="VDS07917.1"/>
    </source>
</evidence>
<organism evidence="2 3">
    <name type="scientific">Paracoccus haematequi</name>
    <dbReference type="NCBI Taxonomy" id="2491866"/>
    <lineage>
        <taxon>Bacteria</taxon>
        <taxon>Pseudomonadati</taxon>
        <taxon>Pseudomonadota</taxon>
        <taxon>Alphaproteobacteria</taxon>
        <taxon>Rhodobacterales</taxon>
        <taxon>Paracoccaceae</taxon>
        <taxon>Paracoccus</taxon>
    </lineage>
</organism>
<proteinExistence type="predicted"/>
<sequence length="638" mass="69318">MADPIHDLGQQLAHAPVAAEAHAAPETAAQPPQDGPPPPDAGDPGPQPGEIWPDCPVRALGVNGDLYFYLDRLGQMRIVKKHEGQTMMSLFQDRIELLCRHYPAYARGDGQTIIQGKFNQMQASTAMMTACAERGLFNPDGTVRGVGAWKDDDGRLIYHCGKVLLTAEGERPPDDIDGKIYPAYPPIPAPAPPDSKGDPAPDIIAMLSTWSWQRPDSDPMLSLGMICVLILCGALDWRPAYWLTGDKASGKSTFQDFIAWLLGGDKGMVKSTDATKSGITSRLGHSSLPVLLDELEPGDEGSSKERDIILLARVASSGGQWVRGSADQKGASGNVYSAFLFSSILIPGSMGPQDRSRLIILNLDTLPADAPKPAMDARTWRARGARLKRILIDRWPTWEERLSLWRVALAEAGLGGRNGDNYATTLAMADMALSEALPTPDTLQGWAAKIAKAARRDTDEIGSDAEDMIQHLLGQPYDVYRRGEMFTVAHWIMAAAALPSAPRELIRTGDSGLTEIDDQERRDAAKRANEKLAKAGLRVKGAGDTAELFIANKPLPGLCKLFEHSRWANGVWSQSSRRVPEAHPVEQPLTLAGQRVRGVYIPLRSIGGLLAFPMDRAPVVHAPMGDMPSTPKDFEDYI</sequence>
<name>A0A447IK81_9RHOB</name>
<dbReference type="EMBL" id="UZWE01000024">
    <property type="protein sequence ID" value="VDS07917.1"/>
    <property type="molecule type" value="Genomic_DNA"/>
</dbReference>
<dbReference type="RefSeq" id="WP_126153602.1">
    <property type="nucleotide sequence ID" value="NZ_UZWE01000024.1"/>
</dbReference>
<keyword evidence="3" id="KW-1185">Reference proteome</keyword>
<dbReference type="Proteomes" id="UP000270743">
    <property type="component" value="Unassembled WGS sequence"/>
</dbReference>
<reference evidence="2 3" key="1">
    <citation type="submission" date="2018-12" db="EMBL/GenBank/DDBJ databases">
        <authorList>
            <person name="Criscuolo A."/>
        </authorList>
    </citation>
    <scope>NUCLEOTIDE SEQUENCE [LARGE SCALE GENOMIC DNA]</scope>
    <source>
        <strain evidence="2">ACIP1116241</strain>
    </source>
</reference>
<evidence type="ECO:0008006" key="4">
    <source>
        <dbReference type="Google" id="ProtNLM"/>
    </source>
</evidence>
<dbReference type="OrthoDB" id="7208869at2"/>
<feature type="compositionally biased region" description="Low complexity" evidence="1">
    <location>
        <begin position="10"/>
        <end position="32"/>
    </location>
</feature>
<gene>
    <name evidence="2" type="ORF">PARHAE_01097</name>
</gene>
<feature type="compositionally biased region" description="Pro residues" evidence="1">
    <location>
        <begin position="33"/>
        <end position="47"/>
    </location>
</feature>
<evidence type="ECO:0000256" key="1">
    <source>
        <dbReference type="SAM" id="MobiDB-lite"/>
    </source>
</evidence>
<evidence type="ECO:0000313" key="3">
    <source>
        <dbReference type="Proteomes" id="UP000270743"/>
    </source>
</evidence>
<accession>A0A447IK81</accession>
<protein>
    <recommendedName>
        <fullName evidence="4">DUF927 domain-containing protein</fullName>
    </recommendedName>
</protein>
<feature type="region of interest" description="Disordered" evidence="1">
    <location>
        <begin position="1"/>
        <end position="52"/>
    </location>
</feature>